<dbReference type="GeneID" id="39846639"/>
<accession>A0A4D6HA67</accession>
<dbReference type="EMBL" id="CP031310">
    <property type="protein sequence ID" value="QCC50106.1"/>
    <property type="molecule type" value="Genomic_DNA"/>
</dbReference>
<evidence type="ECO:0000313" key="3">
    <source>
        <dbReference type="Proteomes" id="UP000296706"/>
    </source>
</evidence>
<evidence type="ECO:0000313" key="2">
    <source>
        <dbReference type="EMBL" id="QCC50106.1"/>
    </source>
</evidence>
<sequence>MTDDRIFVLEFLAVQLVVVAAMIHVVVGVLGWSSWFEAGIPLRAGARYPLLIVSGIVLLGGIAYAHTRENRRPFYAAGTLLMAGYVVGYYLWHLLGHREFILFGEQRAANETVSVQWFLDHLLAGPAELGAIVVEVAAILVFAALLYVTRADSPTDS</sequence>
<dbReference type="Proteomes" id="UP000296706">
    <property type="component" value="Chromosome"/>
</dbReference>
<name>A0A4D6HA67_9EURY</name>
<dbReference type="OrthoDB" id="264513at2157"/>
<feature type="transmembrane region" description="Helical" evidence="1">
    <location>
        <begin position="48"/>
        <end position="67"/>
    </location>
</feature>
<dbReference type="KEGG" id="hsn:DV733_02190"/>
<proteinExistence type="predicted"/>
<feature type="transmembrane region" description="Helical" evidence="1">
    <location>
        <begin position="12"/>
        <end position="36"/>
    </location>
</feature>
<keyword evidence="1" id="KW-1133">Transmembrane helix</keyword>
<keyword evidence="1" id="KW-0472">Membrane</keyword>
<reference evidence="2 3" key="1">
    <citation type="journal article" date="2019" name="Nat. Commun.">
        <title>A new type of DNA phosphorothioation-based antiviral system in archaea.</title>
        <authorList>
            <person name="Xiong L."/>
            <person name="Liu S."/>
            <person name="Chen S."/>
            <person name="Xiao Y."/>
            <person name="Zhu B."/>
            <person name="Gao Y."/>
            <person name="Zhang Y."/>
            <person name="Chen B."/>
            <person name="Luo J."/>
            <person name="Deng Z."/>
            <person name="Chen X."/>
            <person name="Wang L."/>
            <person name="Chen S."/>
        </authorList>
    </citation>
    <scope>NUCLEOTIDE SEQUENCE [LARGE SCALE GENOMIC DNA]</scope>
    <source>
        <strain evidence="2 3">CBA1105</strain>
    </source>
</reference>
<organism evidence="2 3">
    <name type="scientific">Halapricum salinum</name>
    <dbReference type="NCBI Taxonomy" id="1457250"/>
    <lineage>
        <taxon>Archaea</taxon>
        <taxon>Methanobacteriati</taxon>
        <taxon>Methanobacteriota</taxon>
        <taxon>Stenosarchaea group</taxon>
        <taxon>Halobacteria</taxon>
        <taxon>Halobacteriales</taxon>
        <taxon>Haloarculaceae</taxon>
        <taxon>Halapricum</taxon>
    </lineage>
</organism>
<dbReference type="AlphaFoldDB" id="A0A4D6HA67"/>
<protein>
    <submittedName>
        <fullName evidence="2">Uncharacterized protein</fullName>
    </submittedName>
</protein>
<evidence type="ECO:0000256" key="1">
    <source>
        <dbReference type="SAM" id="Phobius"/>
    </source>
</evidence>
<gene>
    <name evidence="2" type="ORF">DV733_02190</name>
</gene>
<feature type="transmembrane region" description="Helical" evidence="1">
    <location>
        <begin position="74"/>
        <end position="92"/>
    </location>
</feature>
<feature type="transmembrane region" description="Helical" evidence="1">
    <location>
        <begin position="129"/>
        <end position="148"/>
    </location>
</feature>
<keyword evidence="1" id="KW-0812">Transmembrane</keyword>
<keyword evidence="3" id="KW-1185">Reference proteome</keyword>
<dbReference type="STRING" id="1457250.GCA_000755225_02736"/>
<dbReference type="RefSeq" id="WP_049993550.1">
    <property type="nucleotide sequence ID" value="NZ_CP031310.1"/>
</dbReference>